<dbReference type="EMBL" id="BART01038004">
    <property type="protein sequence ID" value="GAH13170.1"/>
    <property type="molecule type" value="Genomic_DNA"/>
</dbReference>
<dbReference type="InterPro" id="IPR029063">
    <property type="entry name" value="SAM-dependent_MTases_sf"/>
</dbReference>
<dbReference type="InterPro" id="IPR002052">
    <property type="entry name" value="DNA_methylase_N6_adenine_CS"/>
</dbReference>
<sequence length="131" mass="15212">MKPYYSDEWVTIYHGDCREILSQLPDKSVDLVLADPPYPDYHSEIYEQTPINFLADIPCRQLVFWSTKLEFPLDYTAIHIWDKCVGGGAEYERIFERNGHHQYHCYQAYIINSTVAAISVSKKVIKTSASF</sequence>
<organism evidence="1">
    <name type="scientific">marine sediment metagenome</name>
    <dbReference type="NCBI Taxonomy" id="412755"/>
    <lineage>
        <taxon>unclassified sequences</taxon>
        <taxon>metagenomes</taxon>
        <taxon>ecological metagenomes</taxon>
    </lineage>
</organism>
<dbReference type="GO" id="GO:0008168">
    <property type="term" value="F:methyltransferase activity"/>
    <property type="evidence" value="ECO:0007669"/>
    <property type="project" value="InterPro"/>
</dbReference>
<dbReference type="AlphaFoldDB" id="X1DYA0"/>
<dbReference type="SUPFAM" id="SSF53335">
    <property type="entry name" value="S-adenosyl-L-methionine-dependent methyltransferases"/>
    <property type="match status" value="1"/>
</dbReference>
<gene>
    <name evidence="1" type="ORF">S01H4_63273</name>
</gene>
<proteinExistence type="predicted"/>
<accession>X1DYA0</accession>
<protein>
    <recommendedName>
        <fullName evidence="2">DNA methylase N-4/N-6 domain-containing protein</fullName>
    </recommendedName>
</protein>
<dbReference type="GO" id="GO:0032259">
    <property type="term" value="P:methylation"/>
    <property type="evidence" value="ECO:0007669"/>
    <property type="project" value="InterPro"/>
</dbReference>
<evidence type="ECO:0008006" key="2">
    <source>
        <dbReference type="Google" id="ProtNLM"/>
    </source>
</evidence>
<dbReference type="PROSITE" id="PS00092">
    <property type="entry name" value="N6_MTASE"/>
    <property type="match status" value="1"/>
</dbReference>
<reference evidence="1" key="1">
    <citation type="journal article" date="2014" name="Front. Microbiol.">
        <title>High frequency of phylogenetically diverse reductive dehalogenase-homologous genes in deep subseafloor sedimentary metagenomes.</title>
        <authorList>
            <person name="Kawai M."/>
            <person name="Futagami T."/>
            <person name="Toyoda A."/>
            <person name="Takaki Y."/>
            <person name="Nishi S."/>
            <person name="Hori S."/>
            <person name="Arai W."/>
            <person name="Tsubouchi T."/>
            <person name="Morono Y."/>
            <person name="Uchiyama I."/>
            <person name="Ito T."/>
            <person name="Fujiyama A."/>
            <person name="Inagaki F."/>
            <person name="Takami H."/>
        </authorList>
    </citation>
    <scope>NUCLEOTIDE SEQUENCE</scope>
    <source>
        <strain evidence="1">Expedition CK06-06</strain>
    </source>
</reference>
<evidence type="ECO:0000313" key="1">
    <source>
        <dbReference type="EMBL" id="GAH13170.1"/>
    </source>
</evidence>
<dbReference type="GO" id="GO:0003676">
    <property type="term" value="F:nucleic acid binding"/>
    <property type="evidence" value="ECO:0007669"/>
    <property type="project" value="InterPro"/>
</dbReference>
<name>X1DYA0_9ZZZZ</name>
<dbReference type="Gene3D" id="3.40.50.150">
    <property type="entry name" value="Vaccinia Virus protein VP39"/>
    <property type="match status" value="1"/>
</dbReference>
<comment type="caution">
    <text evidence="1">The sequence shown here is derived from an EMBL/GenBank/DDBJ whole genome shotgun (WGS) entry which is preliminary data.</text>
</comment>
<feature type="non-terminal residue" evidence="1">
    <location>
        <position position="131"/>
    </location>
</feature>